<evidence type="ECO:0000256" key="2">
    <source>
        <dbReference type="ARBA" id="ARBA00022771"/>
    </source>
</evidence>
<dbReference type="GO" id="GO:0008270">
    <property type="term" value="F:zinc ion binding"/>
    <property type="evidence" value="ECO:0007669"/>
    <property type="project" value="UniProtKB-KW"/>
</dbReference>
<dbReference type="PROSITE" id="PS51128">
    <property type="entry name" value="ZF_DKSA_2"/>
    <property type="match status" value="1"/>
</dbReference>
<gene>
    <name evidence="6" type="ORF">IB292_03575</name>
</gene>
<evidence type="ECO:0000313" key="7">
    <source>
        <dbReference type="Proteomes" id="UP000726777"/>
    </source>
</evidence>
<keyword evidence="3" id="KW-0862">Zinc</keyword>
<dbReference type="SUPFAM" id="SSF57716">
    <property type="entry name" value="Glucocorticoid receptor-like (DNA-binding domain)"/>
    <property type="match status" value="1"/>
</dbReference>
<proteinExistence type="predicted"/>
<sequence length="73" mass="8465">MTEQIDQAQELEQLFRDRALASHKKSMSHERPDEDEYGNRYCLTCGVIIEPARIKAMPQACHCVSCQARKELR</sequence>
<comment type="caution">
    <text evidence="6">The sequence shown here is derived from an EMBL/GenBank/DDBJ whole genome shotgun (WGS) entry which is preliminary data.</text>
</comment>
<dbReference type="EMBL" id="JACVHL010000003">
    <property type="protein sequence ID" value="MCC3804112.1"/>
    <property type="molecule type" value="Genomic_DNA"/>
</dbReference>
<dbReference type="AlphaFoldDB" id="A0A9Q3UA50"/>
<evidence type="ECO:0000259" key="5">
    <source>
        <dbReference type="Pfam" id="PF01258"/>
    </source>
</evidence>
<evidence type="ECO:0000256" key="4">
    <source>
        <dbReference type="PROSITE-ProRule" id="PRU00510"/>
    </source>
</evidence>
<name>A0A9Q3UA50_VIBPH</name>
<protein>
    <submittedName>
        <fullName evidence="6">TraR/DksA C4-type zinc finger protein</fullName>
    </submittedName>
</protein>
<dbReference type="Gene3D" id="1.20.120.910">
    <property type="entry name" value="DksA, coiled-coil domain"/>
    <property type="match status" value="1"/>
</dbReference>
<dbReference type="RefSeq" id="WP_228085774.1">
    <property type="nucleotide sequence ID" value="NZ_JACVHL010000003.1"/>
</dbReference>
<feature type="zinc finger region" description="dksA C4-type" evidence="4">
    <location>
        <begin position="42"/>
        <end position="66"/>
    </location>
</feature>
<evidence type="ECO:0000256" key="3">
    <source>
        <dbReference type="ARBA" id="ARBA00022833"/>
    </source>
</evidence>
<organism evidence="6 7">
    <name type="scientific">Vibrio parahaemolyticus</name>
    <dbReference type="NCBI Taxonomy" id="670"/>
    <lineage>
        <taxon>Bacteria</taxon>
        <taxon>Pseudomonadati</taxon>
        <taxon>Pseudomonadota</taxon>
        <taxon>Gammaproteobacteria</taxon>
        <taxon>Vibrionales</taxon>
        <taxon>Vibrionaceae</taxon>
        <taxon>Vibrio</taxon>
    </lineage>
</organism>
<feature type="domain" description="Zinc finger DksA/TraR C4-type" evidence="5">
    <location>
        <begin position="37"/>
        <end position="71"/>
    </location>
</feature>
<dbReference type="InterPro" id="IPR000962">
    <property type="entry name" value="Znf_DskA_TraR"/>
</dbReference>
<accession>A0A9Q3UA50</accession>
<reference evidence="6" key="1">
    <citation type="submission" date="2020-09" db="EMBL/GenBank/DDBJ databases">
        <title>Genome sequence of Vibrio parahaemolyticus isolates.</title>
        <authorList>
            <person name="Hammerl J.A."/>
            <person name="Strauch E."/>
        </authorList>
    </citation>
    <scope>NUCLEOTIDE SEQUENCE</scope>
    <source>
        <strain evidence="6">17-VB00146</strain>
    </source>
</reference>
<keyword evidence="2" id="KW-0863">Zinc-finger</keyword>
<dbReference type="Proteomes" id="UP000726777">
    <property type="component" value="Unassembled WGS sequence"/>
</dbReference>
<evidence type="ECO:0000313" key="6">
    <source>
        <dbReference type="EMBL" id="MCC3804112.1"/>
    </source>
</evidence>
<keyword evidence="1" id="KW-0479">Metal-binding</keyword>
<dbReference type="Pfam" id="PF01258">
    <property type="entry name" value="zf-dskA_traR"/>
    <property type="match status" value="1"/>
</dbReference>
<evidence type="ECO:0000256" key="1">
    <source>
        <dbReference type="ARBA" id="ARBA00022723"/>
    </source>
</evidence>